<proteinExistence type="inferred from homology"/>
<evidence type="ECO:0000313" key="12">
    <source>
        <dbReference type="CGD" id="CAL0000166561"/>
    </source>
</evidence>
<evidence type="ECO:0000256" key="5">
    <source>
        <dbReference type="ARBA" id="ARBA00023163"/>
    </source>
</evidence>
<protein>
    <recommendedName>
        <fullName evidence="7">Heat shock transcription factor</fullName>
    </recommendedName>
    <alternativeName>
        <fullName evidence="8">Heat shock factor protein</fullName>
    </alternativeName>
</protein>
<keyword evidence="6" id="KW-0539">Nucleus</keyword>
<evidence type="ECO:0000256" key="1">
    <source>
        <dbReference type="ARBA" id="ARBA00004123"/>
    </source>
</evidence>
<feature type="region of interest" description="Disordered" evidence="10">
    <location>
        <begin position="727"/>
        <end position="760"/>
    </location>
</feature>
<feature type="region of interest" description="Disordered" evidence="10">
    <location>
        <begin position="196"/>
        <end position="266"/>
    </location>
</feature>
<evidence type="ECO:0000256" key="4">
    <source>
        <dbReference type="ARBA" id="ARBA00023125"/>
    </source>
</evidence>
<name>B9W8T9_CANDC</name>
<gene>
    <name evidence="12" type="ordered locus">Cd36_08650</name>
    <name evidence="13" type="ORF">CD36_08650</name>
</gene>
<keyword evidence="5" id="KW-0804">Transcription</keyword>
<dbReference type="SUPFAM" id="SSF46785">
    <property type="entry name" value="Winged helix' DNA-binding domain"/>
    <property type="match status" value="1"/>
</dbReference>
<dbReference type="CGD" id="CAL0000166561">
    <property type="gene designation" value="Cd36_08650"/>
</dbReference>
<dbReference type="InterPro" id="IPR000232">
    <property type="entry name" value="HSF_DNA-bd"/>
</dbReference>
<dbReference type="PANTHER" id="PTHR10015:SF427">
    <property type="entry name" value="HEAT SHOCK FACTOR PROTEIN"/>
    <property type="match status" value="1"/>
</dbReference>
<feature type="compositionally biased region" description="Polar residues" evidence="10">
    <location>
        <begin position="727"/>
        <end position="743"/>
    </location>
</feature>
<evidence type="ECO:0000256" key="3">
    <source>
        <dbReference type="ARBA" id="ARBA00023015"/>
    </source>
</evidence>
<dbReference type="KEGG" id="cdu:CD36_08650"/>
<dbReference type="RefSeq" id="XP_002417509.1">
    <property type="nucleotide sequence ID" value="XM_002417464.1"/>
</dbReference>
<comment type="similarity">
    <text evidence="2 9">Belongs to the HSF family.</text>
</comment>
<dbReference type="VEuPathDB" id="FungiDB:CD36_08650"/>
<dbReference type="EMBL" id="FM992688">
    <property type="protein sequence ID" value="CAX45162.1"/>
    <property type="molecule type" value="Genomic_DNA"/>
</dbReference>
<dbReference type="GeneID" id="8045054"/>
<evidence type="ECO:0000256" key="9">
    <source>
        <dbReference type="RuleBase" id="RU004020"/>
    </source>
</evidence>
<feature type="region of interest" description="Disordered" evidence="10">
    <location>
        <begin position="599"/>
        <end position="623"/>
    </location>
</feature>
<dbReference type="AlphaFoldDB" id="B9W8T9"/>
<dbReference type="Gene3D" id="1.10.10.10">
    <property type="entry name" value="Winged helix-like DNA-binding domain superfamily/Winged helix DNA-binding domain"/>
    <property type="match status" value="1"/>
</dbReference>
<sequence length="760" mass="86113">MNMTTDYRDPLLDLFGTESNSGNETSSPSDIPIINRSSGFNQPPLSPLLTQQQLYNTPNSGSTPNIFDLNHTQIQEEQPSPSLNEPQSEYPPQKKRNTRSQTKLQQQQSKGSDYNTNDYNNSIDLDKPPVVEPSPPLFVETDTTPEFVVPTPTVEQQHHELISQDYQRSNNSNQFGNLTNYQPNLPPLRPLSESILPQPTSFHPLVLPHDPRHAITAGPANTSPQQDPSLPSDGGSSKIQQLNASSLSNNQPTSQRKKKESTGPKTRPAFVMKIWSMVNDPANHEYIRWNDDGKTFQVFHREDFMKIILPKYFKHNNFASFVRQLNMYGWHKVQDVTNGTLNQSSDKNGLDEIWQFENPNFIRDREDLLDKIVRNKSSSNQDDVSGVSFNGINNSANLSLILQELETIKMNQYMISEDLRRVRQDNKMLWQENYLNRERNQVQGRTLDKILKFLSVVYGNNANKILNGHGFADINDSNNIMTQYRPSPMGSPMLSRPQTQPPPSNSRFTRDNNQTAQPTYESPLSTSDTNNTNNNNFEFQQAPNRPRLMLTNRAYSRRPSMSRTKSTPEGSIEEIIRSYSNDKAAESNVNRMYEQLVGQQQPGASTSNNNNHSTSTAISAPSPRHSFLQELNLPSTPRNLDDLEKHINNEGQSIQQVQDWIDKLAQEQHEQQQQQQQQENDNEDADAGDDDFDVNEFLKDATTTPNTNFPNGGHYINGNSSSVNSPIVMTPGSNISSNINDLNGNMKRSKKRSIEEVNDH</sequence>
<feature type="compositionally biased region" description="Acidic residues" evidence="10">
    <location>
        <begin position="680"/>
        <end position="692"/>
    </location>
</feature>
<dbReference type="GO" id="GO:0005634">
    <property type="term" value="C:nucleus"/>
    <property type="evidence" value="ECO:0007669"/>
    <property type="project" value="UniProtKB-SubCell"/>
</dbReference>
<keyword evidence="3" id="KW-0805">Transcription regulation</keyword>
<feature type="compositionally biased region" description="Polar residues" evidence="10">
    <location>
        <begin position="505"/>
        <end position="528"/>
    </location>
</feature>
<evidence type="ECO:0000256" key="7">
    <source>
        <dbReference type="ARBA" id="ARBA00068818"/>
    </source>
</evidence>
<dbReference type="GO" id="GO:0003700">
    <property type="term" value="F:DNA-binding transcription factor activity"/>
    <property type="evidence" value="ECO:0007669"/>
    <property type="project" value="InterPro"/>
</dbReference>
<feature type="compositionally biased region" description="Polar residues" evidence="10">
    <location>
        <begin position="17"/>
        <end position="41"/>
    </location>
</feature>
<dbReference type="InterPro" id="IPR036388">
    <property type="entry name" value="WH-like_DNA-bd_sf"/>
</dbReference>
<dbReference type="PANTHER" id="PTHR10015">
    <property type="entry name" value="HEAT SHOCK TRANSCRIPTION FACTOR"/>
    <property type="match status" value="1"/>
</dbReference>
<dbReference type="eggNOG" id="KOG0627">
    <property type="taxonomic scope" value="Eukaryota"/>
</dbReference>
<keyword evidence="4" id="KW-0238">DNA-binding</keyword>
<feature type="region of interest" description="Disordered" evidence="10">
    <location>
        <begin position="482"/>
        <end position="572"/>
    </location>
</feature>
<dbReference type="PRINTS" id="PR00056">
    <property type="entry name" value="HSFDOMAIN"/>
</dbReference>
<keyword evidence="14" id="KW-1185">Reference proteome</keyword>
<comment type="subcellular location">
    <subcellularLocation>
        <location evidence="1">Nucleus</location>
    </subcellularLocation>
</comment>
<feature type="region of interest" description="Disordered" evidence="10">
    <location>
        <begin position="1"/>
        <end position="132"/>
    </location>
</feature>
<dbReference type="GO" id="GO:0043565">
    <property type="term" value="F:sequence-specific DNA binding"/>
    <property type="evidence" value="ECO:0007669"/>
    <property type="project" value="InterPro"/>
</dbReference>
<dbReference type="OrthoDB" id="60033at2759"/>
<evidence type="ECO:0000256" key="2">
    <source>
        <dbReference type="ARBA" id="ARBA00006403"/>
    </source>
</evidence>
<dbReference type="HOGENOM" id="CLU_366803_0_0_1"/>
<feature type="domain" description="HSF-type DNA-binding" evidence="11">
    <location>
        <begin position="309"/>
        <end position="333"/>
    </location>
</feature>
<feature type="compositionally biased region" description="Polar residues" evidence="10">
    <location>
        <begin position="559"/>
        <end position="569"/>
    </location>
</feature>
<evidence type="ECO:0000256" key="10">
    <source>
        <dbReference type="SAM" id="MobiDB-lite"/>
    </source>
</evidence>
<feature type="compositionally biased region" description="Basic and acidic residues" evidence="10">
    <location>
        <begin position="1"/>
        <end position="11"/>
    </location>
</feature>
<keyword evidence="13" id="KW-0346">Stress response</keyword>
<dbReference type="FunFam" id="1.10.10.10:FF:000027">
    <property type="entry name" value="Heat shock transcription factor 1"/>
    <property type="match status" value="1"/>
</dbReference>
<organism evidence="13 14">
    <name type="scientific">Candida dubliniensis (strain CD36 / ATCC MYA-646 / CBS 7987 / NCPF 3949 / NRRL Y-17841)</name>
    <name type="common">Yeast</name>
    <dbReference type="NCBI Taxonomy" id="573826"/>
    <lineage>
        <taxon>Eukaryota</taxon>
        <taxon>Fungi</taxon>
        <taxon>Dikarya</taxon>
        <taxon>Ascomycota</taxon>
        <taxon>Saccharomycotina</taxon>
        <taxon>Pichiomycetes</taxon>
        <taxon>Debaryomycetaceae</taxon>
        <taxon>Candida/Lodderomyces clade</taxon>
        <taxon>Candida</taxon>
    </lineage>
</organism>
<feature type="compositionally biased region" description="Polar residues" evidence="10">
    <location>
        <begin position="55"/>
        <end position="87"/>
    </location>
</feature>
<evidence type="ECO:0000259" key="11">
    <source>
        <dbReference type="PROSITE" id="PS00434"/>
    </source>
</evidence>
<dbReference type="SMART" id="SM00415">
    <property type="entry name" value="HSF"/>
    <property type="match status" value="1"/>
</dbReference>
<feature type="compositionally biased region" description="Polar residues" evidence="10">
    <location>
        <begin position="219"/>
        <end position="254"/>
    </location>
</feature>
<feature type="region of interest" description="Disordered" evidence="10">
    <location>
        <begin position="666"/>
        <end position="692"/>
    </location>
</feature>
<reference evidence="13 14" key="1">
    <citation type="journal article" date="2009" name="Genome Res.">
        <title>Comparative genomics of the fungal pathogens Candida dubliniensis and Candida albicans.</title>
        <authorList>
            <person name="Jackson A.P."/>
            <person name="Gamble J.A."/>
            <person name="Yeomans T."/>
            <person name="Moran G.P."/>
            <person name="Saunders D."/>
            <person name="Harris D."/>
            <person name="Aslett M."/>
            <person name="Barrell J.F."/>
            <person name="Butler G."/>
            <person name="Citiulo F."/>
            <person name="Coleman D.C."/>
            <person name="de Groot P.W.J."/>
            <person name="Goodwin T.J."/>
            <person name="Quail M.A."/>
            <person name="McQuillan J."/>
            <person name="Munro C.A."/>
            <person name="Pain A."/>
            <person name="Poulter R.T."/>
            <person name="Rajandream M.A."/>
            <person name="Renauld H."/>
            <person name="Spiering M.J."/>
            <person name="Tivey A."/>
            <person name="Gow N.A.R."/>
            <person name="Barrell B."/>
            <person name="Sullivan D.J."/>
            <person name="Berriman M."/>
        </authorList>
    </citation>
    <scope>NUCLEOTIDE SEQUENCE [LARGE SCALE GENOMIC DNA]</scope>
    <source>
        <strain evidence="14">CD36 / ATCC MYA-646 / CBS 7987 / NCPF 3949 / NRRL Y-17841</strain>
    </source>
</reference>
<accession>B9W8T9</accession>
<dbReference type="Pfam" id="PF00447">
    <property type="entry name" value="HSF_DNA-bind"/>
    <property type="match status" value="1"/>
</dbReference>
<dbReference type="InterPro" id="IPR036390">
    <property type="entry name" value="WH_DNA-bd_sf"/>
</dbReference>
<evidence type="ECO:0000256" key="8">
    <source>
        <dbReference type="ARBA" id="ARBA00084017"/>
    </source>
</evidence>
<evidence type="ECO:0000256" key="6">
    <source>
        <dbReference type="ARBA" id="ARBA00023242"/>
    </source>
</evidence>
<feature type="compositionally biased region" description="Low complexity" evidence="10">
    <location>
        <begin position="604"/>
        <end position="620"/>
    </location>
</feature>
<evidence type="ECO:0000313" key="14">
    <source>
        <dbReference type="Proteomes" id="UP000002605"/>
    </source>
</evidence>
<dbReference type="Proteomes" id="UP000002605">
    <property type="component" value="Chromosome 1"/>
</dbReference>
<evidence type="ECO:0000313" key="13">
    <source>
        <dbReference type="EMBL" id="CAX45162.1"/>
    </source>
</evidence>
<dbReference type="PROSITE" id="PS00434">
    <property type="entry name" value="HSF_DOMAIN"/>
    <property type="match status" value="1"/>
</dbReference>
<feature type="compositionally biased region" description="Polar residues" evidence="10">
    <location>
        <begin position="99"/>
        <end position="123"/>
    </location>
</feature>